<evidence type="ECO:0000313" key="1">
    <source>
        <dbReference type="EMBL" id="ADN51336.1"/>
    </source>
</evidence>
<dbReference type="RefSeq" id="WP_013337061.1">
    <property type="nucleotide sequence ID" value="NC_014537.1"/>
</dbReference>
<dbReference type="EMBL" id="CP002100">
    <property type="protein sequence ID" value="ADN51336.1"/>
    <property type="molecule type" value="Genomic_DNA"/>
</dbReference>
<name>E1QNX1_VULDI</name>
<reference evidence="1 2" key="1">
    <citation type="journal article" date="2010" name="Stand. Genomic Sci.">
        <title>Complete genome sequence of Vulcanisaeta distributa type strain (IC-017).</title>
        <authorList>
            <person name="Mavromatis K."/>
            <person name="Sikorski J."/>
            <person name="Pabst E."/>
            <person name="Teshima H."/>
            <person name="Lapidus A."/>
            <person name="Lucas S."/>
            <person name="Nolan M."/>
            <person name="Glavina Del Rio T."/>
            <person name="Cheng J.F."/>
            <person name="Bruce D."/>
            <person name="Goodwin L."/>
            <person name="Pitluck S."/>
            <person name="Liolios K."/>
            <person name="Ivanova N."/>
            <person name="Mikhailova N."/>
            <person name="Pati A."/>
            <person name="Chen A."/>
            <person name="Palaniappan K."/>
            <person name="Land M."/>
            <person name="Hauser L."/>
            <person name="Chang Y.J."/>
            <person name="Jeffries C.D."/>
            <person name="Rohde M."/>
            <person name="Spring S."/>
            <person name="Goker M."/>
            <person name="Wirth R."/>
            <person name="Woyke T."/>
            <person name="Bristow J."/>
            <person name="Eisen J.A."/>
            <person name="Markowitz V."/>
            <person name="Hugenholtz P."/>
            <person name="Klenk H.P."/>
            <person name="Kyrpides N.C."/>
        </authorList>
    </citation>
    <scope>NUCLEOTIDE SEQUENCE [LARGE SCALE GENOMIC DNA]</scope>
    <source>
        <strain evidence="2">DSM 14429 / JCM 11212 / NBRC 100878 / IC-017</strain>
    </source>
</reference>
<dbReference type="GeneID" id="9752913"/>
<dbReference type="OrthoDB" id="27387at2157"/>
<evidence type="ECO:0000313" key="2">
    <source>
        <dbReference type="Proteomes" id="UP000006681"/>
    </source>
</evidence>
<organism evidence="1 2">
    <name type="scientific">Vulcanisaeta distributa (strain DSM 14429 / JCM 11212 / NBRC 100878 / IC-017)</name>
    <dbReference type="NCBI Taxonomy" id="572478"/>
    <lineage>
        <taxon>Archaea</taxon>
        <taxon>Thermoproteota</taxon>
        <taxon>Thermoprotei</taxon>
        <taxon>Thermoproteales</taxon>
        <taxon>Thermoproteaceae</taxon>
        <taxon>Vulcanisaeta</taxon>
    </lineage>
</organism>
<dbReference type="Proteomes" id="UP000006681">
    <property type="component" value="Chromosome"/>
</dbReference>
<dbReference type="AlphaFoldDB" id="E1QNX1"/>
<accession>E1QNX1</accession>
<sequence length="260" mass="28779">MLNIQRSIPIPRISLEKLINYILTVGDNPGINCSALKDRGLEIGKGRGDITRFFQRIGVVEVYGDCNIRLTDVGNALYMALNRDVALSKMLFHLILYKELPHYRLLINLISEEGPLSITELHRLINQRIRELSPTAWLNEVAFKAIIGLAVDLGVVEVVNGEVSIRYTASISECIRRAMVLIGSQKVLRLDDLNACIKQLLGNIDIKQLLIGSLDGCVEPIIAPGPLGPKSTYFKVLNEDCVVKQVVNVILNRSMLGGGH</sequence>
<proteinExistence type="predicted"/>
<dbReference type="HOGENOM" id="CLU_1076138_0_0_2"/>
<protein>
    <submittedName>
        <fullName evidence="1">Uncharacterized protein</fullName>
    </submittedName>
</protein>
<dbReference type="eggNOG" id="arCOG05522">
    <property type="taxonomic scope" value="Archaea"/>
</dbReference>
<gene>
    <name evidence="1" type="ordered locus">Vdis_1964</name>
</gene>
<keyword evidence="2" id="KW-1185">Reference proteome</keyword>
<reference evidence="2" key="2">
    <citation type="journal article" date="2010" name="Stand. Genomic Sci.">
        <title>Complete genome sequence of Vulcanisaeta distributa type strain (IC-017T).</title>
        <authorList>
            <person name="Mavromatis K."/>
            <person name="Sikorski J."/>
            <person name="Pabst E."/>
            <person name="Teshima H."/>
            <person name="Lapidus A."/>
            <person name="Lucas S."/>
            <person name="Nolan M."/>
            <person name="Glavina Del Rio T."/>
            <person name="Cheng J."/>
            <person name="Bruce D."/>
            <person name="Goodwin L."/>
            <person name="Pitluck S."/>
            <person name="Liolios K."/>
            <person name="Ivanova N."/>
            <person name="Mikhailova N."/>
            <person name="Pati A."/>
            <person name="Chen A."/>
            <person name="Palaniappan K."/>
            <person name="Land M."/>
            <person name="Hauser L."/>
            <person name="Chang Y."/>
            <person name="Jeffries C."/>
            <person name="Rohde M."/>
            <person name="Spring S."/>
            <person name="Goker M."/>
            <person name="Wirth R."/>
            <person name="Woyke T."/>
            <person name="Bristow J."/>
            <person name="Eisen J."/>
            <person name="Markowitz V."/>
            <person name="Hugenholtz P."/>
            <person name="Klenk H."/>
            <person name="Kyrpides N."/>
        </authorList>
    </citation>
    <scope>NUCLEOTIDE SEQUENCE [LARGE SCALE GENOMIC DNA]</scope>
    <source>
        <strain evidence="2">DSM 14429 / JCM 11212 / NBRC 100878 / IC-017</strain>
    </source>
</reference>
<dbReference type="KEGG" id="vdi:Vdis_1964"/>